<dbReference type="Gene3D" id="2.40.50.140">
    <property type="entry name" value="Nucleic acid-binding proteins"/>
    <property type="match status" value="1"/>
</dbReference>
<evidence type="ECO:0000313" key="1">
    <source>
        <dbReference type="EMBL" id="KAL2509431.1"/>
    </source>
</evidence>
<evidence type="ECO:0000313" key="2">
    <source>
        <dbReference type="Proteomes" id="UP001604277"/>
    </source>
</evidence>
<protein>
    <submittedName>
        <fullName evidence="1">Replication protein A 70 kDa DNA-binding subunit D-like</fullName>
    </submittedName>
</protein>
<dbReference type="InterPro" id="IPR012340">
    <property type="entry name" value="NA-bd_OB-fold"/>
</dbReference>
<proteinExistence type="predicted"/>
<sequence length="155" mass="18061">MLISTYSFTDFKDLPKYMDSNIDISLSLSTKAGSYFFLDGEFEIVEEFKSWGHTNSEMIDDIVCEKYYLSLTPLKLSSKLSVPTDEKDFTEIRSIQGLKTMKQFFWIKRRASVKVLNQTYWYMSCNNCNKISSENYGDIYQCVFCKCVDAKAIPR</sequence>
<dbReference type="Proteomes" id="UP001604277">
    <property type="component" value="Unassembled WGS sequence"/>
</dbReference>
<reference evidence="2" key="1">
    <citation type="submission" date="2024-07" db="EMBL/GenBank/DDBJ databases">
        <title>Two chromosome-level genome assemblies of Korean endemic species Abeliophyllum distichum and Forsythia ovata (Oleaceae).</title>
        <authorList>
            <person name="Jang H."/>
        </authorList>
    </citation>
    <scope>NUCLEOTIDE SEQUENCE [LARGE SCALE GENOMIC DNA]</scope>
</reference>
<dbReference type="EMBL" id="JBFOLJ010000009">
    <property type="protein sequence ID" value="KAL2509431.1"/>
    <property type="molecule type" value="Genomic_DNA"/>
</dbReference>
<organism evidence="1 2">
    <name type="scientific">Forsythia ovata</name>
    <dbReference type="NCBI Taxonomy" id="205694"/>
    <lineage>
        <taxon>Eukaryota</taxon>
        <taxon>Viridiplantae</taxon>
        <taxon>Streptophyta</taxon>
        <taxon>Embryophyta</taxon>
        <taxon>Tracheophyta</taxon>
        <taxon>Spermatophyta</taxon>
        <taxon>Magnoliopsida</taxon>
        <taxon>eudicotyledons</taxon>
        <taxon>Gunneridae</taxon>
        <taxon>Pentapetalae</taxon>
        <taxon>asterids</taxon>
        <taxon>lamiids</taxon>
        <taxon>Lamiales</taxon>
        <taxon>Oleaceae</taxon>
        <taxon>Forsythieae</taxon>
        <taxon>Forsythia</taxon>
    </lineage>
</organism>
<comment type="caution">
    <text evidence="1">The sequence shown here is derived from an EMBL/GenBank/DDBJ whole genome shotgun (WGS) entry which is preliminary data.</text>
</comment>
<dbReference type="AlphaFoldDB" id="A0ABD1T9M5"/>
<keyword evidence="2" id="KW-1185">Reference proteome</keyword>
<gene>
    <name evidence="1" type="ORF">Fot_33078</name>
</gene>
<name>A0ABD1T9M5_9LAMI</name>
<accession>A0ABD1T9M5</accession>